<reference evidence="1 2" key="1">
    <citation type="submission" date="2017-11" db="EMBL/GenBank/DDBJ databases">
        <authorList>
            <person name="Blom J."/>
        </authorList>
    </citation>
    <scope>NUCLEOTIDE SEQUENCE [LARGE SCALE GENOMIC DNA]</scope>
    <source>
        <strain evidence="1 2">CFBP3846</strain>
        <plasmid evidence="2">pp5</plasmid>
    </source>
</reference>
<sequence>MPPISNADASRNQGAQVTVLSFLRKDATTGKRGFHTGSEEANGRQGVFRMLDAQNMREQRRKIEPFVLCACE</sequence>
<keyword evidence="1" id="KW-0614">Plasmid</keyword>
<evidence type="ECO:0000313" key="1">
    <source>
        <dbReference type="EMBL" id="SOS30967.1"/>
    </source>
</evidence>
<dbReference type="EMBL" id="LT963407">
    <property type="protein sequence ID" value="SOS30967.1"/>
    <property type="molecule type" value="Genomic_DNA"/>
</dbReference>
<accession>A0ABY1UGW8</accession>
<proteinExistence type="predicted"/>
<name>A0ABY1UGW8_PSESX</name>
<protein>
    <submittedName>
        <fullName evidence="1">Uncharacterized protein</fullName>
    </submittedName>
</protein>
<organism evidence="1 2">
    <name type="scientific">Pseudomonas syringae pv. avii</name>
    <dbReference type="NCBI Taxonomy" id="663959"/>
    <lineage>
        <taxon>Bacteria</taxon>
        <taxon>Pseudomonadati</taxon>
        <taxon>Pseudomonadota</taxon>
        <taxon>Gammaproteobacteria</taxon>
        <taxon>Pseudomonadales</taxon>
        <taxon>Pseudomonadaceae</taxon>
        <taxon>Pseudomonas</taxon>
        <taxon>Pseudomonas syringae</taxon>
    </lineage>
</organism>
<evidence type="ECO:0000313" key="2">
    <source>
        <dbReference type="Proteomes" id="UP000239665"/>
    </source>
</evidence>
<gene>
    <name evidence="1" type="ORF">CFBP3846_P500024</name>
</gene>
<dbReference type="Proteomes" id="UP000239665">
    <property type="component" value="Plasmid PP5"/>
</dbReference>
<keyword evidence="2" id="KW-1185">Reference proteome</keyword>
<geneLocation type="plasmid" evidence="2">
    <name>pp5</name>
</geneLocation>